<evidence type="ECO:0000313" key="6">
    <source>
        <dbReference type="Proteomes" id="UP000192277"/>
    </source>
</evidence>
<feature type="domain" description="N-sulphoglucosamine sulphohydrolase C-terminal" evidence="4">
    <location>
        <begin position="359"/>
        <end position="510"/>
    </location>
</feature>
<comment type="similarity">
    <text evidence="1">Belongs to the sulfatase family.</text>
</comment>
<reference evidence="5 6" key="1">
    <citation type="submission" date="2016-04" db="EMBL/GenBank/DDBJ databases">
        <authorList>
            <person name="Chen L."/>
            <person name="Zhuang W."/>
            <person name="Wang G."/>
        </authorList>
    </citation>
    <scope>NUCLEOTIDE SEQUENCE [LARGE SCALE GENOMIC DNA]</scope>
    <source>
        <strain evidence="6">GR20</strain>
    </source>
</reference>
<name>A0ABX3NZG0_9BACT</name>
<evidence type="ECO:0000313" key="5">
    <source>
        <dbReference type="EMBL" id="OQP49638.1"/>
    </source>
</evidence>
<accession>A0ABX3NZG0</accession>
<feature type="chain" id="PRO_5045933038" evidence="3">
    <location>
        <begin position="32"/>
        <end position="520"/>
    </location>
</feature>
<dbReference type="Pfam" id="PF16347">
    <property type="entry name" value="SGSH_C"/>
    <property type="match status" value="1"/>
</dbReference>
<proteinExistence type="inferred from homology"/>
<keyword evidence="6" id="KW-1185">Reference proteome</keyword>
<dbReference type="CDD" id="cd16031">
    <property type="entry name" value="G6S_like"/>
    <property type="match status" value="1"/>
</dbReference>
<dbReference type="InterPro" id="IPR002591">
    <property type="entry name" value="Phosphodiest/P_Trfase"/>
</dbReference>
<evidence type="ECO:0000256" key="1">
    <source>
        <dbReference type="ARBA" id="ARBA00008779"/>
    </source>
</evidence>
<keyword evidence="2" id="KW-0378">Hydrolase</keyword>
<gene>
    <name evidence="5" type="ORF">A4D02_29040</name>
</gene>
<dbReference type="EMBL" id="LWBO01000010">
    <property type="protein sequence ID" value="OQP49638.1"/>
    <property type="molecule type" value="Genomic_DNA"/>
</dbReference>
<comment type="caution">
    <text evidence="5">The sequence shown here is derived from an EMBL/GenBank/DDBJ whole genome shotgun (WGS) entry which is preliminary data.</text>
</comment>
<dbReference type="PROSITE" id="PS00523">
    <property type="entry name" value="SULFATASE_1"/>
    <property type="match status" value="1"/>
</dbReference>
<organism evidence="5 6">
    <name type="scientific">Niastella koreensis</name>
    <dbReference type="NCBI Taxonomy" id="354356"/>
    <lineage>
        <taxon>Bacteria</taxon>
        <taxon>Pseudomonadati</taxon>
        <taxon>Bacteroidota</taxon>
        <taxon>Chitinophagia</taxon>
        <taxon>Chitinophagales</taxon>
        <taxon>Chitinophagaceae</taxon>
        <taxon>Niastella</taxon>
    </lineage>
</organism>
<protein>
    <submittedName>
        <fullName evidence="5">Sulfatase</fullName>
    </submittedName>
</protein>
<evidence type="ECO:0000259" key="4">
    <source>
        <dbReference type="Pfam" id="PF16347"/>
    </source>
</evidence>
<dbReference type="PANTHER" id="PTHR43108:SF6">
    <property type="entry name" value="N-SULPHOGLUCOSAMINE SULPHOHYDROLASE"/>
    <property type="match status" value="1"/>
</dbReference>
<sequence length="520" mass="60790">MMNKHTQVIRIIMIATLQLFALRNTFSQATAQRPNIIYMMSDDHAYQAISAYGYGLNQTPNIDKLAEQGVLFKRAYVTNSICGPSRAVMLTGKFSHVNGFTDNHSTFDGNQQTVAKLLHNSGYTTAVIGKWHLVSDPQGFDYWNVHPGQGDYYNPDFIENGIRKRVEGYSTNLVTDFAIKWLDQRDKSKPFFLIYQQKAPHRNWMPEPKYYHLFDSVQFPVPANFFDDYSTRTSAAREQEMEIARHMTDTYDLKLAFDLPKESQRGLNSLWTSIYNRLTPEEKQKWEEAYKPSNDAFYKAHLSGKELAIWKYQRYMKDYMRCVQSVDDNVGRLMDYLKANGLDKNTIIIYTSDQGFFLGEHGWFDKRWMYEESFRTPLIVKWPGVTNKKVVTESMVQNVDFAETILEMAGLPIPTDMQGKSFVPLLKGKQKGNVHDALYYHFYENQEHKVAKHIGIRTDRYKLICFYEKNEWELYDLQKDKSEMHNVYNDPAYGKVQAEMKQKLLELKKQYKDPVPEIIP</sequence>
<evidence type="ECO:0000256" key="2">
    <source>
        <dbReference type="ARBA" id="ARBA00022801"/>
    </source>
</evidence>
<keyword evidence="3" id="KW-0732">Signal</keyword>
<dbReference type="InterPro" id="IPR024607">
    <property type="entry name" value="Sulfatase_CS"/>
</dbReference>
<dbReference type="SUPFAM" id="SSF53649">
    <property type="entry name" value="Alkaline phosphatase-like"/>
    <property type="match status" value="1"/>
</dbReference>
<dbReference type="PROSITE" id="PS00149">
    <property type="entry name" value="SULFATASE_2"/>
    <property type="match status" value="1"/>
</dbReference>
<dbReference type="InterPro" id="IPR032506">
    <property type="entry name" value="SGSH_C"/>
</dbReference>
<dbReference type="Proteomes" id="UP000192277">
    <property type="component" value="Unassembled WGS sequence"/>
</dbReference>
<dbReference type="InterPro" id="IPR017850">
    <property type="entry name" value="Alkaline_phosphatase_core_sf"/>
</dbReference>
<dbReference type="PANTHER" id="PTHR43108">
    <property type="entry name" value="N-ACETYLGLUCOSAMINE-6-SULFATASE FAMILY MEMBER"/>
    <property type="match status" value="1"/>
</dbReference>
<evidence type="ECO:0000256" key="3">
    <source>
        <dbReference type="SAM" id="SignalP"/>
    </source>
</evidence>
<dbReference type="Gene3D" id="3.40.720.10">
    <property type="entry name" value="Alkaline Phosphatase, subunit A"/>
    <property type="match status" value="2"/>
</dbReference>
<feature type="signal peptide" evidence="3">
    <location>
        <begin position="1"/>
        <end position="31"/>
    </location>
</feature>
<dbReference type="Pfam" id="PF01663">
    <property type="entry name" value="Phosphodiest"/>
    <property type="match status" value="1"/>
</dbReference>